<keyword evidence="6 12" id="KW-0418">Kinase</keyword>
<keyword evidence="13" id="KW-1185">Reference proteome</keyword>
<feature type="domain" description="Signal transduction histidine kinase subgroup 3 dimerisation and phosphoacceptor" evidence="11">
    <location>
        <begin position="178"/>
        <end position="244"/>
    </location>
</feature>
<accession>A0ABS6FWV0</accession>
<reference evidence="12 13" key="1">
    <citation type="submission" date="2021-06" db="EMBL/GenBank/DDBJ databases">
        <authorList>
            <person name="Sun Q."/>
            <person name="Li D."/>
        </authorList>
    </citation>
    <scope>NUCLEOTIDE SEQUENCE [LARGE SCALE GENOMIC DNA]</scope>
    <source>
        <strain evidence="12 13">MSJ-6</strain>
    </source>
</reference>
<evidence type="ECO:0000256" key="5">
    <source>
        <dbReference type="ARBA" id="ARBA00022741"/>
    </source>
</evidence>
<dbReference type="InterPro" id="IPR011712">
    <property type="entry name" value="Sig_transdc_His_kin_sub3_dim/P"/>
</dbReference>
<dbReference type="RefSeq" id="WP_216481117.1">
    <property type="nucleotide sequence ID" value="NZ_JAHLQJ010000031.1"/>
</dbReference>
<keyword evidence="9" id="KW-0175">Coiled coil</keyword>
<keyword evidence="5" id="KW-0547">Nucleotide-binding</keyword>
<keyword evidence="8" id="KW-0902">Two-component regulatory system</keyword>
<feature type="transmembrane region" description="Helical" evidence="10">
    <location>
        <begin position="30"/>
        <end position="48"/>
    </location>
</feature>
<dbReference type="PANTHER" id="PTHR24421:SF10">
    <property type="entry name" value="NITRATE_NITRITE SENSOR PROTEIN NARQ"/>
    <property type="match status" value="1"/>
</dbReference>
<feature type="transmembrane region" description="Helical" evidence="10">
    <location>
        <begin position="60"/>
        <end position="82"/>
    </location>
</feature>
<evidence type="ECO:0000313" key="12">
    <source>
        <dbReference type="EMBL" id="MBU5674564.1"/>
    </source>
</evidence>
<name>A0ABS6FWV0_9BACL</name>
<dbReference type="Pfam" id="PF07730">
    <property type="entry name" value="HisKA_3"/>
    <property type="match status" value="1"/>
</dbReference>
<evidence type="ECO:0000256" key="2">
    <source>
        <dbReference type="ARBA" id="ARBA00012438"/>
    </source>
</evidence>
<dbReference type="PANTHER" id="PTHR24421">
    <property type="entry name" value="NITRATE/NITRITE SENSOR PROTEIN NARX-RELATED"/>
    <property type="match status" value="1"/>
</dbReference>
<evidence type="ECO:0000256" key="9">
    <source>
        <dbReference type="SAM" id="Coils"/>
    </source>
</evidence>
<protein>
    <recommendedName>
        <fullName evidence="2">histidine kinase</fullName>
        <ecNumber evidence="2">2.7.13.3</ecNumber>
    </recommendedName>
</protein>
<dbReference type="Proteomes" id="UP000743001">
    <property type="component" value="Unassembled WGS sequence"/>
</dbReference>
<evidence type="ECO:0000256" key="7">
    <source>
        <dbReference type="ARBA" id="ARBA00022840"/>
    </source>
</evidence>
<dbReference type="GO" id="GO:0016301">
    <property type="term" value="F:kinase activity"/>
    <property type="evidence" value="ECO:0007669"/>
    <property type="project" value="UniProtKB-KW"/>
</dbReference>
<comment type="caution">
    <text evidence="12">The sequence shown here is derived from an EMBL/GenBank/DDBJ whole genome shotgun (WGS) entry which is preliminary data.</text>
</comment>
<feature type="transmembrane region" description="Helical" evidence="10">
    <location>
        <begin position="94"/>
        <end position="110"/>
    </location>
</feature>
<keyword evidence="3" id="KW-0597">Phosphoprotein</keyword>
<keyword evidence="7" id="KW-0067">ATP-binding</keyword>
<organism evidence="12 13">
    <name type="scientific">Paenibacillus brevis</name>
    <dbReference type="NCBI Taxonomy" id="2841508"/>
    <lineage>
        <taxon>Bacteria</taxon>
        <taxon>Bacillati</taxon>
        <taxon>Bacillota</taxon>
        <taxon>Bacilli</taxon>
        <taxon>Bacillales</taxon>
        <taxon>Paenibacillaceae</taxon>
        <taxon>Paenibacillus</taxon>
    </lineage>
</organism>
<keyword evidence="10" id="KW-1133">Transmembrane helix</keyword>
<gene>
    <name evidence="12" type="ORF">KQJ23_22250</name>
</gene>
<comment type="catalytic activity">
    <reaction evidence="1">
        <text>ATP + protein L-histidine = ADP + protein N-phospho-L-histidine.</text>
        <dbReference type="EC" id="2.7.13.3"/>
    </reaction>
</comment>
<evidence type="ECO:0000256" key="10">
    <source>
        <dbReference type="SAM" id="Phobius"/>
    </source>
</evidence>
<evidence type="ECO:0000256" key="8">
    <source>
        <dbReference type="ARBA" id="ARBA00023012"/>
    </source>
</evidence>
<evidence type="ECO:0000256" key="6">
    <source>
        <dbReference type="ARBA" id="ARBA00022777"/>
    </source>
</evidence>
<evidence type="ECO:0000256" key="3">
    <source>
        <dbReference type="ARBA" id="ARBA00022553"/>
    </source>
</evidence>
<proteinExistence type="predicted"/>
<dbReference type="CDD" id="cd16917">
    <property type="entry name" value="HATPase_UhpB-NarQ-NarX-like"/>
    <property type="match status" value="1"/>
</dbReference>
<dbReference type="EC" id="2.7.13.3" evidence="2"/>
<feature type="coiled-coil region" evidence="9">
    <location>
        <begin position="132"/>
        <end position="159"/>
    </location>
</feature>
<sequence length="371" mass="41004">MERWNLVNKLIVLLLIIAVSYFGEVQPSPWMVLSLLAYIAVMLLAQLVHPPRLKLVLNAFAGYVLLLCMHSVNPVFILLLPLTLRDLLNGYLRSPYVLLSVMALPLLFLSELQLQLGYAFITAFFAFNGTYADLLQGKIRRQEEQLDKLRGTQERLMNRLHENEDFIRAAEYTYKLEERNRLSQELHDGVGHAMTGALIQMEAAKALLWKDEQAAEKLLQNAIGISQEAIEQIRLTLKNTKPPTQQLGIHRLKAVVEAFGSSSGLLTTVVHEGEIERISPLHWKVIHDNAAEALTNTAKYAGATAVHVEVRVLGKLVKAVVSDNGRGQAKIVKGLGLVGMEERAAAVNGTVIADGASGFSVTTLIPLSEMS</sequence>
<keyword evidence="10" id="KW-0812">Transmembrane</keyword>
<dbReference type="InterPro" id="IPR050482">
    <property type="entry name" value="Sensor_HK_TwoCompSys"/>
</dbReference>
<keyword evidence="10" id="KW-0472">Membrane</keyword>
<keyword evidence="4" id="KW-0808">Transferase</keyword>
<evidence type="ECO:0000256" key="1">
    <source>
        <dbReference type="ARBA" id="ARBA00000085"/>
    </source>
</evidence>
<dbReference type="EMBL" id="JAHLQJ010000031">
    <property type="protein sequence ID" value="MBU5674564.1"/>
    <property type="molecule type" value="Genomic_DNA"/>
</dbReference>
<feature type="transmembrane region" description="Helical" evidence="10">
    <location>
        <begin position="6"/>
        <end position="23"/>
    </location>
</feature>
<evidence type="ECO:0000259" key="11">
    <source>
        <dbReference type="Pfam" id="PF07730"/>
    </source>
</evidence>
<evidence type="ECO:0000313" key="13">
    <source>
        <dbReference type="Proteomes" id="UP000743001"/>
    </source>
</evidence>
<feature type="transmembrane region" description="Helical" evidence="10">
    <location>
        <begin position="116"/>
        <end position="135"/>
    </location>
</feature>
<evidence type="ECO:0000256" key="4">
    <source>
        <dbReference type="ARBA" id="ARBA00022679"/>
    </source>
</evidence>